<dbReference type="InterPro" id="IPR039567">
    <property type="entry name" value="Gly-zipper"/>
</dbReference>
<accession>A0A1Y1QK75</accession>
<gene>
    <name evidence="7" type="ORF">BWK73_27485</name>
</gene>
<dbReference type="PROSITE" id="PS51123">
    <property type="entry name" value="OMPA_2"/>
    <property type="match status" value="1"/>
</dbReference>
<feature type="chain" id="PRO_5012665991" evidence="5">
    <location>
        <begin position="17"/>
        <end position="215"/>
    </location>
</feature>
<evidence type="ECO:0000256" key="1">
    <source>
        <dbReference type="ARBA" id="ARBA00004442"/>
    </source>
</evidence>
<dbReference type="CDD" id="cd07185">
    <property type="entry name" value="OmpA_C-like"/>
    <property type="match status" value="1"/>
</dbReference>
<dbReference type="EMBL" id="MTEJ01000202">
    <property type="protein sequence ID" value="OQX07658.1"/>
    <property type="molecule type" value="Genomic_DNA"/>
</dbReference>
<dbReference type="STRING" id="1123401.GCA_000621325_00339"/>
<dbReference type="PRINTS" id="PR01023">
    <property type="entry name" value="NAFLGMOTY"/>
</dbReference>
<evidence type="ECO:0000256" key="3">
    <source>
        <dbReference type="ARBA" id="ARBA00023237"/>
    </source>
</evidence>
<dbReference type="InterPro" id="IPR006665">
    <property type="entry name" value="OmpA-like"/>
</dbReference>
<dbReference type="PANTHER" id="PTHR30329">
    <property type="entry name" value="STATOR ELEMENT OF FLAGELLAR MOTOR COMPLEX"/>
    <property type="match status" value="1"/>
</dbReference>
<evidence type="ECO:0000259" key="6">
    <source>
        <dbReference type="PROSITE" id="PS51123"/>
    </source>
</evidence>
<dbReference type="InterPro" id="IPR006664">
    <property type="entry name" value="OMP_bac"/>
</dbReference>
<name>A0A1Y1QK75_9GAMM</name>
<proteinExistence type="predicted"/>
<keyword evidence="2 4" id="KW-0472">Membrane</keyword>
<comment type="caution">
    <text evidence="7">The sequence shown here is derived from an EMBL/GenBank/DDBJ whole genome shotgun (WGS) entry which is preliminary data.</text>
</comment>
<dbReference type="GO" id="GO:0009279">
    <property type="term" value="C:cell outer membrane"/>
    <property type="evidence" value="ECO:0007669"/>
    <property type="project" value="UniProtKB-SubCell"/>
</dbReference>
<evidence type="ECO:0000256" key="2">
    <source>
        <dbReference type="ARBA" id="ARBA00023136"/>
    </source>
</evidence>
<sequence length="215" mass="22591">MMKISMRTLFIGTVSAALIAGCSPTGEMTRAQQGALIGAIGGAVVGKNTGDKDKGHTIAGAVVGGLAGAAIGNYMDQQEAALRQQMQGTGVEVTRQDNNIVLTMPDAITFDFGQAAVKPQFYGVLNSLANTLNQFPETRVQIAGHTDNIGSDASNLQLSQQRANSVRSYMASTGVAAQRMQAVGYGESRPVADNSSDYGRAQNRRVEITLIPVQQ</sequence>
<feature type="signal peptide" evidence="5">
    <location>
        <begin position="1"/>
        <end position="16"/>
    </location>
</feature>
<feature type="domain" description="OmpA-like" evidence="6">
    <location>
        <begin position="97"/>
        <end position="214"/>
    </location>
</feature>
<dbReference type="InterPro" id="IPR036737">
    <property type="entry name" value="OmpA-like_sf"/>
</dbReference>
<dbReference type="AlphaFoldDB" id="A0A1Y1QK75"/>
<organism evidence="7 8">
    <name type="scientific">Thiothrix lacustris</name>
    <dbReference type="NCBI Taxonomy" id="525917"/>
    <lineage>
        <taxon>Bacteria</taxon>
        <taxon>Pseudomonadati</taxon>
        <taxon>Pseudomonadota</taxon>
        <taxon>Gammaproteobacteria</taxon>
        <taxon>Thiotrichales</taxon>
        <taxon>Thiotrichaceae</taxon>
        <taxon>Thiothrix</taxon>
    </lineage>
</organism>
<dbReference type="PRINTS" id="PR01021">
    <property type="entry name" value="OMPADOMAIN"/>
</dbReference>
<dbReference type="Proteomes" id="UP000192491">
    <property type="component" value="Unassembled WGS sequence"/>
</dbReference>
<dbReference type="InterPro" id="IPR050330">
    <property type="entry name" value="Bact_OuterMem_StrucFunc"/>
</dbReference>
<evidence type="ECO:0000313" key="7">
    <source>
        <dbReference type="EMBL" id="OQX07658.1"/>
    </source>
</evidence>
<evidence type="ECO:0000256" key="4">
    <source>
        <dbReference type="PROSITE-ProRule" id="PRU00473"/>
    </source>
</evidence>
<evidence type="ECO:0000313" key="8">
    <source>
        <dbReference type="Proteomes" id="UP000192491"/>
    </source>
</evidence>
<comment type="subcellular location">
    <subcellularLocation>
        <location evidence="1">Cell outer membrane</location>
    </subcellularLocation>
</comment>
<dbReference type="Pfam" id="PF00691">
    <property type="entry name" value="OmpA"/>
    <property type="match status" value="1"/>
</dbReference>
<evidence type="ECO:0000256" key="5">
    <source>
        <dbReference type="SAM" id="SignalP"/>
    </source>
</evidence>
<dbReference type="PROSITE" id="PS51257">
    <property type="entry name" value="PROKAR_LIPOPROTEIN"/>
    <property type="match status" value="1"/>
</dbReference>
<dbReference type="Gene3D" id="3.30.1330.60">
    <property type="entry name" value="OmpA-like domain"/>
    <property type="match status" value="1"/>
</dbReference>
<keyword evidence="5" id="KW-0732">Signal</keyword>
<dbReference type="PANTHER" id="PTHR30329:SF21">
    <property type="entry name" value="LIPOPROTEIN YIAD-RELATED"/>
    <property type="match status" value="1"/>
</dbReference>
<dbReference type="Pfam" id="PF13488">
    <property type="entry name" value="Gly-zipper_Omp"/>
    <property type="match status" value="1"/>
</dbReference>
<protein>
    <submittedName>
        <fullName evidence="7">Cell envelope biogenesis protein OmpA</fullName>
    </submittedName>
</protein>
<keyword evidence="3" id="KW-0998">Cell outer membrane</keyword>
<dbReference type="SUPFAM" id="SSF103088">
    <property type="entry name" value="OmpA-like"/>
    <property type="match status" value="1"/>
</dbReference>
<reference evidence="7 8" key="1">
    <citation type="submission" date="2017-01" db="EMBL/GenBank/DDBJ databases">
        <title>Novel large sulfur bacteria in the metagenomes of groundwater-fed chemosynthetic microbial mats in the Lake Huron basin.</title>
        <authorList>
            <person name="Sharrar A.M."/>
            <person name="Flood B.E."/>
            <person name="Bailey J.V."/>
            <person name="Jones D.S."/>
            <person name="Biddanda B."/>
            <person name="Ruberg S.A."/>
            <person name="Marcus D.N."/>
            <person name="Dick G.J."/>
        </authorList>
    </citation>
    <scope>NUCLEOTIDE SEQUENCE [LARGE SCALE GENOMIC DNA]</scope>
    <source>
        <strain evidence="7">A8</strain>
    </source>
</reference>